<sequence>MGTRKFWLGQVGDYEIKQLKVFTTVVECGGFSAAETELNITRSTISIHIANLESRLNLTLCQRGRGGFSLTDEGQTIYNSAKQLFGALEEFRATVNNLNSTLSGDLRLLFSDTVSGDPRLQLPELIHQLHDQAPDVYITVDVASMNTIEQKIINEEAEIGFVPLHHEIEGLEYIHLFTDVCRLYCHRQHPLYKVPERQLTDEIVDSQALIQAGVKPHKKAIHLIEPMDPRATAYYYETRLAMIRSGKYVGFLPEHYVDQNTQPGELRALLPNTRNYKLDSGAIVKKSARPNKARNLFLELIRAHLSA</sequence>
<comment type="similarity">
    <text evidence="1">Belongs to the LysR transcriptional regulatory family.</text>
</comment>
<dbReference type="EMBL" id="FTMN01000001">
    <property type="protein sequence ID" value="SIP89917.1"/>
    <property type="molecule type" value="Genomic_DNA"/>
</dbReference>
<dbReference type="GO" id="GO:0003700">
    <property type="term" value="F:DNA-binding transcription factor activity"/>
    <property type="evidence" value="ECO:0007669"/>
    <property type="project" value="InterPro"/>
</dbReference>
<dbReference type="InterPro" id="IPR036388">
    <property type="entry name" value="WH-like_DNA-bd_sf"/>
</dbReference>
<keyword evidence="4" id="KW-0804">Transcription</keyword>
<dbReference type="Pfam" id="PF00126">
    <property type="entry name" value="HTH_1"/>
    <property type="match status" value="1"/>
</dbReference>
<accession>A0A1N6ND56</accession>
<dbReference type="FunFam" id="1.10.10.10:FF:000001">
    <property type="entry name" value="LysR family transcriptional regulator"/>
    <property type="match status" value="1"/>
</dbReference>
<dbReference type="PANTHER" id="PTHR30126:SF98">
    <property type="entry name" value="HTH-TYPE TRANSCRIPTIONAL ACTIVATOR BAUR"/>
    <property type="match status" value="1"/>
</dbReference>
<dbReference type="PANTHER" id="PTHR30126">
    <property type="entry name" value="HTH-TYPE TRANSCRIPTIONAL REGULATOR"/>
    <property type="match status" value="1"/>
</dbReference>
<dbReference type="InterPro" id="IPR005119">
    <property type="entry name" value="LysR_subst-bd"/>
</dbReference>
<dbReference type="CDD" id="cd05466">
    <property type="entry name" value="PBP2_LTTR_substrate"/>
    <property type="match status" value="1"/>
</dbReference>
<evidence type="ECO:0000256" key="2">
    <source>
        <dbReference type="ARBA" id="ARBA00023015"/>
    </source>
</evidence>
<keyword evidence="2" id="KW-0805">Transcription regulation</keyword>
<dbReference type="AlphaFoldDB" id="A0A1N6ND56"/>
<evidence type="ECO:0000259" key="5">
    <source>
        <dbReference type="PROSITE" id="PS50931"/>
    </source>
</evidence>
<dbReference type="RefSeq" id="WP_076460168.1">
    <property type="nucleotide sequence ID" value="NZ_FTMN01000001.1"/>
</dbReference>
<dbReference type="STRING" id="49186.SAMN05421647_101226"/>
<evidence type="ECO:0000256" key="1">
    <source>
        <dbReference type="ARBA" id="ARBA00009437"/>
    </source>
</evidence>
<dbReference type="Gene3D" id="3.40.190.10">
    <property type="entry name" value="Periplasmic binding protein-like II"/>
    <property type="match status" value="2"/>
</dbReference>
<proteinExistence type="inferred from homology"/>
<name>A0A1N6ND56_9GAMM</name>
<dbReference type="GO" id="GO:0000976">
    <property type="term" value="F:transcription cis-regulatory region binding"/>
    <property type="evidence" value="ECO:0007669"/>
    <property type="project" value="TreeGrafter"/>
</dbReference>
<reference evidence="6 7" key="1">
    <citation type="submission" date="2017-01" db="EMBL/GenBank/DDBJ databases">
        <authorList>
            <person name="Mah S.A."/>
            <person name="Swanson W.J."/>
            <person name="Moy G.W."/>
            <person name="Vacquier V.D."/>
        </authorList>
    </citation>
    <scope>NUCLEOTIDE SEQUENCE [LARGE SCALE GENOMIC DNA]</scope>
    <source>
        <strain evidence="6 7">DSM 7027</strain>
    </source>
</reference>
<dbReference type="InterPro" id="IPR000847">
    <property type="entry name" value="LysR_HTH_N"/>
</dbReference>
<dbReference type="SUPFAM" id="SSF46785">
    <property type="entry name" value="Winged helix' DNA-binding domain"/>
    <property type="match status" value="1"/>
</dbReference>
<dbReference type="Gene3D" id="1.10.10.10">
    <property type="entry name" value="Winged helix-like DNA-binding domain superfamily/Winged helix DNA-binding domain"/>
    <property type="match status" value="1"/>
</dbReference>
<dbReference type="InterPro" id="IPR036390">
    <property type="entry name" value="WH_DNA-bd_sf"/>
</dbReference>
<evidence type="ECO:0000313" key="7">
    <source>
        <dbReference type="Proteomes" id="UP000186895"/>
    </source>
</evidence>
<dbReference type="SUPFAM" id="SSF53850">
    <property type="entry name" value="Periplasmic binding protein-like II"/>
    <property type="match status" value="1"/>
</dbReference>
<protein>
    <submittedName>
        <fullName evidence="6">DNA-binding transcriptional regulator, LysR family</fullName>
    </submittedName>
</protein>
<gene>
    <name evidence="6" type="ORF">SAMN05421647_101226</name>
</gene>
<evidence type="ECO:0000256" key="3">
    <source>
        <dbReference type="ARBA" id="ARBA00023125"/>
    </source>
</evidence>
<keyword evidence="7" id="KW-1185">Reference proteome</keyword>
<dbReference type="Pfam" id="PF03466">
    <property type="entry name" value="LysR_substrate"/>
    <property type="match status" value="1"/>
</dbReference>
<dbReference type="Proteomes" id="UP000186895">
    <property type="component" value="Unassembled WGS sequence"/>
</dbReference>
<keyword evidence="3 6" id="KW-0238">DNA-binding</keyword>
<organism evidence="6 7">
    <name type="scientific">Marinobacterium stanieri</name>
    <dbReference type="NCBI Taxonomy" id="49186"/>
    <lineage>
        <taxon>Bacteria</taxon>
        <taxon>Pseudomonadati</taxon>
        <taxon>Pseudomonadota</taxon>
        <taxon>Gammaproteobacteria</taxon>
        <taxon>Oceanospirillales</taxon>
        <taxon>Oceanospirillaceae</taxon>
        <taxon>Marinobacterium</taxon>
    </lineage>
</organism>
<evidence type="ECO:0000256" key="4">
    <source>
        <dbReference type="ARBA" id="ARBA00023163"/>
    </source>
</evidence>
<dbReference type="PROSITE" id="PS50931">
    <property type="entry name" value="HTH_LYSR"/>
    <property type="match status" value="1"/>
</dbReference>
<evidence type="ECO:0000313" key="6">
    <source>
        <dbReference type="EMBL" id="SIP89917.1"/>
    </source>
</evidence>
<feature type="domain" description="HTH lysR-type" evidence="5">
    <location>
        <begin position="14"/>
        <end position="71"/>
    </location>
</feature>